<dbReference type="Proteomes" id="UP000273982">
    <property type="component" value="Plasmid pGW6_2"/>
</dbReference>
<dbReference type="Proteomes" id="UP000424673">
    <property type="component" value="Plasmid unnamed2"/>
</dbReference>
<evidence type="ECO:0000313" key="4">
    <source>
        <dbReference type="EMBL" id="QGM95887.1"/>
    </source>
</evidence>
<keyword evidence="2" id="KW-0732">Signal</keyword>
<evidence type="ECO:0000256" key="2">
    <source>
        <dbReference type="SAM" id="SignalP"/>
    </source>
</evidence>
<evidence type="ECO:0000256" key="1">
    <source>
        <dbReference type="SAM" id="Phobius"/>
    </source>
</evidence>
<dbReference type="EMBL" id="CP034088">
    <property type="protein sequence ID" value="AZG79087.1"/>
    <property type="molecule type" value="Genomic_DNA"/>
</dbReference>
<evidence type="ECO:0000313" key="6">
    <source>
        <dbReference type="Proteomes" id="UP000424673"/>
    </source>
</evidence>
<sequence>MNHVFYLLALATFLLTPPPAANAIELPWRSDDVFLSRPGVPPSANQVNGTGAKSVENGGMQVGVFRCGELVGDDAQNSAAETKNESNRTSGADLYAWAKNPPAQMIVLSLFFAFLGLIIDIGAMPPFQGLMPEEALANYRTTWIAIMIVAILGGALLLPVTTSIIRYSMTRLDHRDVPQGAM</sequence>
<feature type="transmembrane region" description="Helical" evidence="1">
    <location>
        <begin position="143"/>
        <end position="165"/>
    </location>
</feature>
<dbReference type="KEGG" id="mros:EHO51_20045"/>
<keyword evidence="1" id="KW-1133">Transmembrane helix</keyword>
<keyword evidence="3" id="KW-0614">Plasmid</keyword>
<evidence type="ECO:0000313" key="5">
    <source>
        <dbReference type="Proteomes" id="UP000273982"/>
    </source>
</evidence>
<keyword evidence="6" id="KW-1185">Reference proteome</keyword>
<proteinExistence type="predicted"/>
<feature type="transmembrane region" description="Helical" evidence="1">
    <location>
        <begin position="103"/>
        <end position="123"/>
    </location>
</feature>
<geneLocation type="plasmid" evidence="3">
    <name>pGW6_2</name>
</geneLocation>
<keyword evidence="1" id="KW-0812">Transmembrane</keyword>
<geneLocation type="plasmid" evidence="5">
    <name>pgw6_2</name>
</geneLocation>
<dbReference type="RefSeq" id="WP_124740573.1">
    <property type="nucleotide sequence ID" value="NZ_CP034088.1"/>
</dbReference>
<feature type="signal peptide" evidence="2">
    <location>
        <begin position="1"/>
        <end position="23"/>
    </location>
</feature>
<geneLocation type="plasmid" evidence="4 6">
    <name>unnamed2</name>
</geneLocation>
<keyword evidence="1" id="KW-0472">Membrane</keyword>
<reference evidence="4 6" key="2">
    <citation type="journal article" date="2021" name="AMB Express">
        <title>Isolation and characterisation of Methylocystis spp. for poly-3-hydroxybutyrate production using waste methane feedstocks.</title>
        <authorList>
            <person name="Rumah B.L."/>
            <person name="Stead C.E."/>
            <person name="Claxton Stevens B.H."/>
            <person name="Minton N.P."/>
            <person name="Grosse-Honebrink A."/>
            <person name="Zhang Y."/>
        </authorList>
    </citation>
    <scope>NUCLEOTIDE SEQUENCE [LARGE SCALE GENOMIC DNA]</scope>
    <source>
        <strain evidence="4 6">BRCS1</strain>
        <plasmid evidence="4 6">unnamed2</plasmid>
    </source>
</reference>
<protein>
    <submittedName>
        <fullName evidence="3">Uncharacterized protein</fullName>
    </submittedName>
</protein>
<name>A0A3G8MB62_9HYPH</name>
<evidence type="ECO:0000313" key="3">
    <source>
        <dbReference type="EMBL" id="AZG79087.1"/>
    </source>
</evidence>
<gene>
    <name evidence="3" type="ORF">EHO51_20045</name>
    <name evidence="4" type="ORF">F7D13_17480</name>
</gene>
<reference evidence="3 5" key="1">
    <citation type="submission" date="2018-11" db="EMBL/GenBank/DDBJ databases">
        <title>Genome squencing of methanotrophic bacteria isolated from alkaline groundwater in Korea.</title>
        <authorList>
            <person name="Nguyen L.N."/>
        </authorList>
    </citation>
    <scope>NUCLEOTIDE SEQUENCE [LARGE SCALE GENOMIC DNA]</scope>
    <source>
        <strain evidence="3 5">GW6</strain>
        <plasmid evidence="5">pgw6_2</plasmid>
        <plasmid evidence="3">pGW6_2</plasmid>
    </source>
</reference>
<accession>A0A3G8MB62</accession>
<feature type="chain" id="PRO_5044594219" evidence="2">
    <location>
        <begin position="24"/>
        <end position="182"/>
    </location>
</feature>
<dbReference type="EMBL" id="CP044330">
    <property type="protein sequence ID" value="QGM95887.1"/>
    <property type="molecule type" value="Genomic_DNA"/>
</dbReference>
<organism evidence="3 5">
    <name type="scientific">Methylocystis rosea</name>
    <dbReference type="NCBI Taxonomy" id="173366"/>
    <lineage>
        <taxon>Bacteria</taxon>
        <taxon>Pseudomonadati</taxon>
        <taxon>Pseudomonadota</taxon>
        <taxon>Alphaproteobacteria</taxon>
        <taxon>Hyphomicrobiales</taxon>
        <taxon>Methylocystaceae</taxon>
        <taxon>Methylocystis</taxon>
    </lineage>
</organism>
<dbReference type="AlphaFoldDB" id="A0A3G8MB62"/>